<dbReference type="SMART" id="SM00886">
    <property type="entry name" value="Dabb"/>
    <property type="match status" value="1"/>
</dbReference>
<organism evidence="2 3">
    <name type="scientific">Microbacterium laevaniformans</name>
    <dbReference type="NCBI Taxonomy" id="36807"/>
    <lineage>
        <taxon>Bacteria</taxon>
        <taxon>Bacillati</taxon>
        <taxon>Actinomycetota</taxon>
        <taxon>Actinomycetes</taxon>
        <taxon>Micrococcales</taxon>
        <taxon>Microbacteriaceae</taxon>
        <taxon>Microbacterium</taxon>
    </lineage>
</organism>
<dbReference type="STRING" id="36807.Mlaev_01380"/>
<dbReference type="InterPro" id="IPR011008">
    <property type="entry name" value="Dimeric_a/b-barrel"/>
</dbReference>
<dbReference type="AlphaFoldDB" id="A0A150HF65"/>
<evidence type="ECO:0000313" key="2">
    <source>
        <dbReference type="EMBL" id="KXZ60594.1"/>
    </source>
</evidence>
<accession>A0A150HF65</accession>
<dbReference type="Proteomes" id="UP000075357">
    <property type="component" value="Unassembled WGS sequence"/>
</dbReference>
<dbReference type="RefSeq" id="WP_061682862.1">
    <property type="nucleotide sequence ID" value="NZ_LRAD01000030.1"/>
</dbReference>
<keyword evidence="3" id="KW-1185">Reference proteome</keyword>
<name>A0A150HF65_9MICO</name>
<feature type="domain" description="Stress-response A/B barrel" evidence="1">
    <location>
        <begin position="2"/>
        <end position="93"/>
    </location>
</feature>
<dbReference type="InterPro" id="IPR013097">
    <property type="entry name" value="Dabb"/>
</dbReference>
<dbReference type="Pfam" id="PF07876">
    <property type="entry name" value="Dabb"/>
    <property type="match status" value="1"/>
</dbReference>
<dbReference type="PROSITE" id="PS51502">
    <property type="entry name" value="S_R_A_B_BARREL"/>
    <property type="match status" value="1"/>
</dbReference>
<protein>
    <submittedName>
        <fullName evidence="2">Stress responsive A/B Barrel Domain protein</fullName>
    </submittedName>
</protein>
<dbReference type="EMBL" id="LRAD01000030">
    <property type="protein sequence ID" value="KXZ60594.1"/>
    <property type="molecule type" value="Genomic_DNA"/>
</dbReference>
<proteinExistence type="predicted"/>
<evidence type="ECO:0000313" key="3">
    <source>
        <dbReference type="Proteomes" id="UP000075357"/>
    </source>
</evidence>
<dbReference type="PATRIC" id="fig|36807.3.peg.1401"/>
<gene>
    <name evidence="2" type="ORF">Mlaev_01380</name>
</gene>
<evidence type="ECO:0000259" key="1">
    <source>
        <dbReference type="PROSITE" id="PS51502"/>
    </source>
</evidence>
<dbReference type="SUPFAM" id="SSF54909">
    <property type="entry name" value="Dimeric alpha+beta barrel"/>
    <property type="match status" value="1"/>
</dbReference>
<comment type="caution">
    <text evidence="2">The sequence shown here is derived from an EMBL/GenBank/DDBJ whole genome shotgun (WGS) entry which is preliminary data.</text>
</comment>
<dbReference type="Gene3D" id="3.30.70.100">
    <property type="match status" value="1"/>
</dbReference>
<reference evidence="2 3" key="1">
    <citation type="submission" date="2016-01" db="EMBL/GenBank/DDBJ databases">
        <title>Draft genome sequences of Microbacterium laevaniformans LCDC 91-0039 and the type strain of Microbacterium hominis LCDC 84-209.</title>
        <authorList>
            <person name="Bernier A.-M."/>
            <person name="Bernard K."/>
        </authorList>
    </citation>
    <scope>NUCLEOTIDE SEQUENCE [LARGE SCALE GENOMIC DNA]</scope>
    <source>
        <strain evidence="2 3">LCDC 91-0039</strain>
    </source>
</reference>
<sequence length="93" mass="10766">MFRHIVLFRVHDDVSHDRVEEAIERLRSLASLPGVVDWRVELSLDARKGRVIVEDATFVDQGGFERFRLDPRHVHAAEAMSHIADWWNGDYAA</sequence>